<name>A0A854NMB0_CORDP</name>
<dbReference type="AlphaFoldDB" id="A0A854NMB0"/>
<accession>A0A854NMB0</accession>
<protein>
    <submittedName>
        <fullName evidence="1">Uncharacterized protein</fullName>
    </submittedName>
</protein>
<evidence type="ECO:0000313" key="2">
    <source>
        <dbReference type="Proteomes" id="UP000197692"/>
    </source>
</evidence>
<organism evidence="1 2">
    <name type="scientific">Corynebacterium diphtheriae bv. mitis</name>
    <dbReference type="NCBI Taxonomy" id="1806053"/>
    <lineage>
        <taxon>Bacteria</taxon>
        <taxon>Bacillati</taxon>
        <taxon>Actinomycetota</taxon>
        <taxon>Actinomycetes</taxon>
        <taxon>Mycobacteriales</taxon>
        <taxon>Corynebacteriaceae</taxon>
        <taxon>Corynebacterium</taxon>
    </lineage>
</organism>
<reference evidence="2" key="1">
    <citation type="submission" date="2016-02" db="EMBL/GenBank/DDBJ databases">
        <title>Genomic analyses of a collection of pathogenic Corynebacterium diphtheriae.</title>
        <authorList>
            <person name="Sangal V."/>
            <person name="Titov L."/>
        </authorList>
    </citation>
    <scope>NUCLEOTIDE SEQUENCE [LARGE SCALE GENOMIC DNA]</scope>
    <source>
        <strain evidence="2">1438</strain>
    </source>
</reference>
<comment type="caution">
    <text evidence="1">The sequence shown here is derived from an EMBL/GenBank/DDBJ whole genome shotgun (WGS) entry which is preliminary data.</text>
</comment>
<proteinExistence type="predicted"/>
<dbReference type="Proteomes" id="UP000197692">
    <property type="component" value="Unassembled WGS sequence"/>
</dbReference>
<dbReference type="EMBL" id="LSZF01000012">
    <property type="protein sequence ID" value="OWM35621.1"/>
    <property type="molecule type" value="Genomic_DNA"/>
</dbReference>
<gene>
    <name evidence="1" type="ORF">AY602_00970</name>
</gene>
<evidence type="ECO:0000313" key="1">
    <source>
        <dbReference type="EMBL" id="OWM35621.1"/>
    </source>
</evidence>
<sequence>MHCTHTLWGRCSFESNAPLPSVKPSSHPPLSRRHTMTHYCDVQALRVENILACHASWAGPIYSSATQLVPTYEPGIGDMLLTGVSQTNPLLTSRYQARISQEGVLTLADTLSSVRITETDYTAITSHAAVAWLTGGGTATTLDAGLDPAAYTPAPGAPTSRGDVRADSIRLAGHTWPFEGSVGIASMPWAGEFSPYAEVWQVHAELPPLFDAPECVIDAEVVVTHNYDDRLFAQTGCRAVAAGVVTDLAHWEYGRVRIGGDTFMVDEEFSLRSSLHRPRVYSTRTNPQVPPALASHLLGCAVWSVMAEASQDTTRLVPVRSVPQFAAELTSTDQMFPFTGRMNRSQVEVQWKGLDHVH</sequence>